<keyword evidence="10 11" id="KW-0998">Cell outer membrane</keyword>
<evidence type="ECO:0000256" key="5">
    <source>
        <dbReference type="ARBA" id="ARBA00022692"/>
    </source>
</evidence>
<keyword evidence="5 11" id="KW-0812">Transmembrane</keyword>
<gene>
    <name evidence="16" type="ORF">H0A72_07835</name>
</gene>
<keyword evidence="7 12" id="KW-0798">TonB box</keyword>
<keyword evidence="17" id="KW-1185">Reference proteome</keyword>
<evidence type="ECO:0000256" key="11">
    <source>
        <dbReference type="PROSITE-ProRule" id="PRU01360"/>
    </source>
</evidence>
<keyword evidence="6" id="KW-0732">Signal</keyword>
<comment type="subcellular location">
    <subcellularLocation>
        <location evidence="1 11">Cell outer membrane</location>
        <topology evidence="1 11">Multi-pass membrane protein</topology>
    </subcellularLocation>
</comment>
<evidence type="ECO:0000256" key="9">
    <source>
        <dbReference type="ARBA" id="ARBA00023170"/>
    </source>
</evidence>
<dbReference type="PANTHER" id="PTHR30069:SF29">
    <property type="entry name" value="HEMOGLOBIN AND HEMOGLOBIN-HAPTOGLOBIN-BINDING PROTEIN 1-RELATED"/>
    <property type="match status" value="1"/>
</dbReference>
<evidence type="ECO:0000256" key="2">
    <source>
        <dbReference type="ARBA" id="ARBA00009810"/>
    </source>
</evidence>
<dbReference type="NCBIfam" id="TIGR01785">
    <property type="entry name" value="TonB-hemin"/>
    <property type="match status" value="1"/>
</dbReference>
<evidence type="ECO:0000259" key="14">
    <source>
        <dbReference type="Pfam" id="PF00593"/>
    </source>
</evidence>
<feature type="domain" description="TonB-dependent receptor-like beta-barrel" evidence="14">
    <location>
        <begin position="267"/>
        <end position="720"/>
    </location>
</feature>
<dbReference type="InterPro" id="IPR000531">
    <property type="entry name" value="Beta-barrel_TonB"/>
</dbReference>
<feature type="region of interest" description="Disordered" evidence="13">
    <location>
        <begin position="195"/>
        <end position="215"/>
    </location>
</feature>
<evidence type="ECO:0000259" key="15">
    <source>
        <dbReference type="Pfam" id="PF07715"/>
    </source>
</evidence>
<evidence type="ECO:0000256" key="10">
    <source>
        <dbReference type="ARBA" id="ARBA00023237"/>
    </source>
</evidence>
<dbReference type="CDD" id="cd01347">
    <property type="entry name" value="ligand_gated_channel"/>
    <property type="match status" value="1"/>
</dbReference>
<dbReference type="InterPro" id="IPR012910">
    <property type="entry name" value="Plug_dom"/>
</dbReference>
<dbReference type="NCBIfam" id="TIGR01786">
    <property type="entry name" value="TonB-hemlactrns"/>
    <property type="match status" value="1"/>
</dbReference>
<dbReference type="PROSITE" id="PS52016">
    <property type="entry name" value="TONB_DEPENDENT_REC_3"/>
    <property type="match status" value="1"/>
</dbReference>
<keyword evidence="8 11" id="KW-0472">Membrane</keyword>
<feature type="domain" description="TonB-dependent receptor plug" evidence="15">
    <location>
        <begin position="37"/>
        <end position="135"/>
    </location>
</feature>
<dbReference type="Gene3D" id="2.40.170.20">
    <property type="entry name" value="TonB-dependent receptor, beta-barrel domain"/>
    <property type="match status" value="1"/>
</dbReference>
<dbReference type="AlphaFoldDB" id="A0A853FWM5"/>
<comment type="similarity">
    <text evidence="2 11 12">Belongs to the TonB-dependent receptor family.</text>
</comment>
<dbReference type="Proteomes" id="UP000559809">
    <property type="component" value="Unassembled WGS sequence"/>
</dbReference>
<accession>A0A853FWM5</accession>
<dbReference type="GO" id="GO:0044718">
    <property type="term" value="P:siderophore transmembrane transport"/>
    <property type="evidence" value="ECO:0007669"/>
    <property type="project" value="TreeGrafter"/>
</dbReference>
<sequence>MAVAAAQAGAQSGSAGAAGGVQQLSPLTVQGQKLETELPEGASIITRQELDDRSITSWEDFSRRAEPGVNFNANNKSVNIRGMDQDRVVTRIDGIRLPWLNDGARGEKGGLDMLNFNTLSAIDVVRANGAVQSGSLVGYLDLRTLSPGDLLAPGKDFGALLKTGYDGTDNSWGADAALAGRLGQGTSWLLQAGHRKGHERENMGEVGGYGPNREQANPETYKQNNFMLKLQHALTEEHRLTLSGEHFERKSDIDNMREQNTSTYSIGNNSTRKELSRQRVLLGYDYEARAERAAVQRGEVKLYWQRSYLDGVQEAFRNMDGRGRSPVGAAYGYGYPYGEYRRDNNVEESGVGALTQWSGFLRSASVQHHWAAGAEWYGSKNKQDSSGFDNCPADLRPVPASVSGMFGPRSCDLLHTNQADVANSKGQQWALWAQDEISWSDGKYALTPALRFDSYKHKPQSSAAYDSNPNASVTELGSASGQRLSPSLLATYKPAQDLSFYARYGYGYKAPTATQLYMNYGAPGTYLRTGNPNLEAEISRGWELGMDVGNRDLGGRLSVFDNRYKNFIDQEVPLNPNSPEWNPAWTGLYPMGVTAYANRARVRIYGAELSGHWSIDQNWYTWAALAWAHGRDQDTGRYLNSVAPLKATLALGYRTEGWGAEALASFAKRRTQVEYAAPDVVPGTSVSDFEAPGYGVLDLNAWWKPAAVKGLRLQAGVYNVFDRKHWNALNVPRAGGRDAAPIDSYTEPGRSLRVSLTYQY</sequence>
<dbReference type="PANTHER" id="PTHR30069">
    <property type="entry name" value="TONB-DEPENDENT OUTER MEMBRANE RECEPTOR"/>
    <property type="match status" value="1"/>
</dbReference>
<dbReference type="InterPro" id="IPR011276">
    <property type="entry name" value="TonB_haem/Hb_rcpt"/>
</dbReference>
<dbReference type="InterPro" id="IPR037066">
    <property type="entry name" value="Plug_dom_sf"/>
</dbReference>
<dbReference type="GO" id="GO:0015344">
    <property type="term" value="F:siderophore uptake transmembrane transporter activity"/>
    <property type="evidence" value="ECO:0007669"/>
    <property type="project" value="TreeGrafter"/>
</dbReference>
<dbReference type="EMBL" id="JACCEM010000004">
    <property type="protein sequence ID" value="NYT49218.1"/>
    <property type="molecule type" value="Genomic_DNA"/>
</dbReference>
<proteinExistence type="inferred from homology"/>
<evidence type="ECO:0000256" key="6">
    <source>
        <dbReference type="ARBA" id="ARBA00022729"/>
    </source>
</evidence>
<dbReference type="InterPro" id="IPR010949">
    <property type="entry name" value="TonB_Hb/transfer/lactofer_rcpt"/>
</dbReference>
<comment type="caution">
    <text evidence="16">The sequence shown here is derived from an EMBL/GenBank/DDBJ whole genome shotgun (WGS) entry which is preliminary data.</text>
</comment>
<dbReference type="Pfam" id="PF07715">
    <property type="entry name" value="Plug"/>
    <property type="match status" value="1"/>
</dbReference>
<evidence type="ECO:0000313" key="17">
    <source>
        <dbReference type="Proteomes" id="UP000559809"/>
    </source>
</evidence>
<reference evidence="16 17" key="1">
    <citation type="submission" date="2020-07" db="EMBL/GenBank/DDBJ databases">
        <title>Taxonomic revisions and descriptions of new bacterial species based on genomic comparisons in the high-G+C-content subgroup of the family Alcaligenaceae.</title>
        <authorList>
            <person name="Szabo A."/>
            <person name="Felfoldi T."/>
        </authorList>
    </citation>
    <scope>NUCLEOTIDE SEQUENCE [LARGE SCALE GENOMIC DNA]</scope>
    <source>
        <strain evidence="16 17">LMG 24012</strain>
    </source>
</reference>
<keyword evidence="4 11" id="KW-1134">Transmembrane beta strand</keyword>
<dbReference type="InterPro" id="IPR039426">
    <property type="entry name" value="TonB-dep_rcpt-like"/>
</dbReference>
<evidence type="ECO:0000256" key="1">
    <source>
        <dbReference type="ARBA" id="ARBA00004571"/>
    </source>
</evidence>
<name>A0A853FWM5_9BURK</name>
<evidence type="ECO:0000256" key="3">
    <source>
        <dbReference type="ARBA" id="ARBA00022448"/>
    </source>
</evidence>
<evidence type="ECO:0000256" key="7">
    <source>
        <dbReference type="ARBA" id="ARBA00023077"/>
    </source>
</evidence>
<dbReference type="InterPro" id="IPR036942">
    <property type="entry name" value="Beta-barrel_TonB_sf"/>
</dbReference>
<dbReference type="GO" id="GO:0009279">
    <property type="term" value="C:cell outer membrane"/>
    <property type="evidence" value="ECO:0007669"/>
    <property type="project" value="UniProtKB-SubCell"/>
</dbReference>
<protein>
    <submittedName>
        <fullName evidence="16">TonB-dependent hemoglobin/transferrin/lactoferrin family receptor</fullName>
    </submittedName>
</protein>
<keyword evidence="3 11" id="KW-0813">Transport</keyword>
<evidence type="ECO:0000256" key="4">
    <source>
        <dbReference type="ARBA" id="ARBA00022452"/>
    </source>
</evidence>
<dbReference type="Gene3D" id="2.170.130.10">
    <property type="entry name" value="TonB-dependent receptor, plug domain"/>
    <property type="match status" value="1"/>
</dbReference>
<keyword evidence="9 16" id="KW-0675">Receptor</keyword>
<dbReference type="SUPFAM" id="SSF56935">
    <property type="entry name" value="Porins"/>
    <property type="match status" value="1"/>
</dbReference>
<organism evidence="16 17">
    <name type="scientific">Parapusillimonas granuli</name>
    <dbReference type="NCBI Taxonomy" id="380911"/>
    <lineage>
        <taxon>Bacteria</taxon>
        <taxon>Pseudomonadati</taxon>
        <taxon>Pseudomonadota</taxon>
        <taxon>Betaproteobacteria</taxon>
        <taxon>Burkholderiales</taxon>
        <taxon>Alcaligenaceae</taxon>
        <taxon>Parapusillimonas</taxon>
    </lineage>
</organism>
<evidence type="ECO:0000256" key="13">
    <source>
        <dbReference type="SAM" id="MobiDB-lite"/>
    </source>
</evidence>
<evidence type="ECO:0000256" key="12">
    <source>
        <dbReference type="RuleBase" id="RU003357"/>
    </source>
</evidence>
<dbReference type="Pfam" id="PF00593">
    <property type="entry name" value="TonB_dep_Rec_b-barrel"/>
    <property type="match status" value="1"/>
</dbReference>
<evidence type="ECO:0000313" key="16">
    <source>
        <dbReference type="EMBL" id="NYT49218.1"/>
    </source>
</evidence>
<evidence type="ECO:0000256" key="8">
    <source>
        <dbReference type="ARBA" id="ARBA00023136"/>
    </source>
</evidence>
<dbReference type="GO" id="GO:0015232">
    <property type="term" value="F:heme transmembrane transporter activity"/>
    <property type="evidence" value="ECO:0007669"/>
    <property type="project" value="InterPro"/>
</dbReference>